<dbReference type="InterPro" id="IPR000504">
    <property type="entry name" value="RRM_dom"/>
</dbReference>
<protein>
    <submittedName>
        <fullName evidence="4">RAD52 motif-containing protein 1-like</fullName>
    </submittedName>
</protein>
<evidence type="ECO:0000313" key="3">
    <source>
        <dbReference type="Proteomes" id="UP000694845"/>
    </source>
</evidence>
<dbReference type="SUPFAM" id="SSF54768">
    <property type="entry name" value="dsRNA-binding domain-like"/>
    <property type="match status" value="1"/>
</dbReference>
<organism evidence="3 4">
    <name type="scientific">Acanthaster planci</name>
    <name type="common">Crown-of-thorns starfish</name>
    <dbReference type="NCBI Taxonomy" id="133434"/>
    <lineage>
        <taxon>Eukaryota</taxon>
        <taxon>Metazoa</taxon>
        <taxon>Echinodermata</taxon>
        <taxon>Eleutherozoa</taxon>
        <taxon>Asterozoa</taxon>
        <taxon>Asteroidea</taxon>
        <taxon>Valvatacea</taxon>
        <taxon>Valvatida</taxon>
        <taxon>Acanthasteridae</taxon>
        <taxon>Acanthaster</taxon>
    </lineage>
</organism>
<sequence>MANLVDIIEFVRPHTKDKNLYVTGVSNRLPEEKVTAKLHQVFSQFGLLYEVQVLGSGSQPLTSDDRYLSEHGHVTVCSNFRQGLYAFVKYYSALAASRAVDAINGKYMLDGRLLKVRFANRQKPIENNAQLGFQQCCELANHHFGFNGWTSQIVALKEDKNCEANVARFIAVVRLDIRQHDMHSEGVGVGEVAFTTQDPMSRITAYLRAKKIAFQRASEGAFRKLIIVVLPNGKTAVEVNCTAIEAQHYVTQEELKGTVKVTQVEDPAEVNNPEVNSEVTDESQDTLDLDYVNVQLLVDLQMDM</sequence>
<dbReference type="OrthoDB" id="6287754at2759"/>
<dbReference type="PROSITE" id="PS50102">
    <property type="entry name" value="RRM"/>
    <property type="match status" value="1"/>
</dbReference>
<dbReference type="InterPro" id="IPR035979">
    <property type="entry name" value="RBD_domain_sf"/>
</dbReference>
<keyword evidence="3" id="KW-1185">Reference proteome</keyword>
<dbReference type="OMA" id="PAYECRS"/>
<proteinExistence type="predicted"/>
<dbReference type="GO" id="GO:0006310">
    <property type="term" value="P:DNA recombination"/>
    <property type="evidence" value="ECO:0007669"/>
    <property type="project" value="UniProtKB-ARBA"/>
</dbReference>
<dbReference type="GeneID" id="110987394"/>
<evidence type="ECO:0000256" key="1">
    <source>
        <dbReference type="PROSITE-ProRule" id="PRU00176"/>
    </source>
</evidence>
<dbReference type="SUPFAM" id="SSF54928">
    <property type="entry name" value="RNA-binding domain, RBD"/>
    <property type="match status" value="1"/>
</dbReference>
<dbReference type="Proteomes" id="UP000694845">
    <property type="component" value="Unplaced"/>
</dbReference>
<dbReference type="Gene3D" id="3.30.390.80">
    <property type="entry name" value="DNA repair protein Rad52/59/22"/>
    <property type="match status" value="1"/>
</dbReference>
<dbReference type="AlphaFoldDB" id="A0A8B7ZL55"/>
<dbReference type="InterPro" id="IPR057652">
    <property type="entry name" value="DSRM_RDM1"/>
</dbReference>
<dbReference type="InterPro" id="IPR042525">
    <property type="entry name" value="Rad52_Rad59_Rad22_sf"/>
</dbReference>
<evidence type="ECO:0000313" key="4">
    <source>
        <dbReference type="RefSeq" id="XP_022105782.1"/>
    </source>
</evidence>
<keyword evidence="1" id="KW-0694">RNA-binding</keyword>
<dbReference type="KEGG" id="aplc:110987394"/>
<dbReference type="Pfam" id="PF25517">
    <property type="entry name" value="DSRM_RDM1"/>
    <property type="match status" value="1"/>
</dbReference>
<dbReference type="PANTHER" id="PTHR31164">
    <property type="entry name" value="RAD52 MOTIF-CONTAINING PROTEIN 1"/>
    <property type="match status" value="1"/>
</dbReference>
<gene>
    <name evidence="4" type="primary">LOC110987394</name>
</gene>
<dbReference type="RefSeq" id="XP_022105782.1">
    <property type="nucleotide sequence ID" value="XM_022250090.1"/>
</dbReference>
<dbReference type="GO" id="GO:0005730">
    <property type="term" value="C:nucleolus"/>
    <property type="evidence" value="ECO:0007669"/>
    <property type="project" value="TreeGrafter"/>
</dbReference>
<accession>A0A8B7ZL55</accession>
<reference evidence="4" key="1">
    <citation type="submission" date="2025-08" db="UniProtKB">
        <authorList>
            <consortium name="RefSeq"/>
        </authorList>
    </citation>
    <scope>IDENTIFICATION</scope>
</reference>
<feature type="domain" description="RRM" evidence="2">
    <location>
        <begin position="18"/>
        <end position="121"/>
    </location>
</feature>
<evidence type="ECO:0000259" key="2">
    <source>
        <dbReference type="PROSITE" id="PS50102"/>
    </source>
</evidence>
<name>A0A8B7ZL55_ACAPL</name>
<dbReference type="PANTHER" id="PTHR31164:SF1">
    <property type="entry name" value="RAD52 MOTIF-CONTAINING PROTEIN 1"/>
    <property type="match status" value="1"/>
</dbReference>
<dbReference type="GO" id="GO:0006302">
    <property type="term" value="P:double-strand break repair"/>
    <property type="evidence" value="ECO:0007669"/>
    <property type="project" value="UniProtKB-ARBA"/>
</dbReference>
<dbReference type="GO" id="GO:0003723">
    <property type="term" value="F:RNA binding"/>
    <property type="evidence" value="ECO:0007669"/>
    <property type="project" value="UniProtKB-UniRule"/>
</dbReference>
<dbReference type="InterPro" id="IPR040224">
    <property type="entry name" value="RDM1"/>
</dbReference>